<dbReference type="SFLD" id="SFLDG01140">
    <property type="entry name" value="C2.B:_Phosphomannomutase_and_P"/>
    <property type="match status" value="1"/>
</dbReference>
<dbReference type="RefSeq" id="WP_087505769.1">
    <property type="nucleotide sequence ID" value="NZ_BMDX01000009.1"/>
</dbReference>
<keyword evidence="2" id="KW-0479">Metal-binding</keyword>
<evidence type="ECO:0000313" key="7">
    <source>
        <dbReference type="Proteomes" id="UP000619743"/>
    </source>
</evidence>
<keyword evidence="3" id="KW-0378">Hydrolase</keyword>
<evidence type="ECO:0000256" key="4">
    <source>
        <dbReference type="ARBA" id="ARBA00022842"/>
    </source>
</evidence>
<dbReference type="InterPro" id="IPR036412">
    <property type="entry name" value="HAD-like_sf"/>
</dbReference>
<evidence type="ECO:0000313" key="6">
    <source>
        <dbReference type="EMBL" id="GGA78845.1"/>
    </source>
</evidence>
<evidence type="ECO:0000256" key="3">
    <source>
        <dbReference type="ARBA" id="ARBA00022801"/>
    </source>
</evidence>
<dbReference type="Pfam" id="PF08282">
    <property type="entry name" value="Hydrolase_3"/>
    <property type="match status" value="1"/>
</dbReference>
<dbReference type="SFLD" id="SFLDS00003">
    <property type="entry name" value="Haloacid_Dehalogenase"/>
    <property type="match status" value="1"/>
</dbReference>
<keyword evidence="7" id="KW-1185">Reference proteome</keyword>
<proteinExistence type="inferred from homology"/>
<dbReference type="GO" id="GO:0000287">
    <property type="term" value="F:magnesium ion binding"/>
    <property type="evidence" value="ECO:0007669"/>
    <property type="project" value="UniProtKB-ARBA"/>
</dbReference>
<dbReference type="InterPro" id="IPR000150">
    <property type="entry name" value="Cof"/>
</dbReference>
<dbReference type="NCBIfam" id="TIGR01484">
    <property type="entry name" value="HAD-SF-IIB"/>
    <property type="match status" value="1"/>
</dbReference>
<dbReference type="InterPro" id="IPR023214">
    <property type="entry name" value="HAD_sf"/>
</dbReference>
<comment type="similarity">
    <text evidence="5">Belongs to the HAD-like hydrolase superfamily. Cof family.</text>
</comment>
<dbReference type="PANTHER" id="PTHR47267:SF4">
    <property type="entry name" value="PYRIDOXAL PHOSPHATE PHOSPHATASE YIGL"/>
    <property type="match status" value="1"/>
</dbReference>
<dbReference type="NCBIfam" id="TIGR00099">
    <property type="entry name" value="Cof-subfamily"/>
    <property type="match status" value="1"/>
</dbReference>
<organism evidence="6 7">
    <name type="scientific">Neiella marina</name>
    <dbReference type="NCBI Taxonomy" id="508461"/>
    <lineage>
        <taxon>Bacteria</taxon>
        <taxon>Pseudomonadati</taxon>
        <taxon>Pseudomonadota</taxon>
        <taxon>Gammaproteobacteria</taxon>
        <taxon>Alteromonadales</taxon>
        <taxon>Echinimonadaceae</taxon>
        <taxon>Neiella</taxon>
    </lineage>
</organism>
<keyword evidence="4" id="KW-0460">Magnesium</keyword>
<evidence type="ECO:0000256" key="2">
    <source>
        <dbReference type="ARBA" id="ARBA00022723"/>
    </source>
</evidence>
<dbReference type="PROSITE" id="PS01228">
    <property type="entry name" value="COF_1"/>
    <property type="match status" value="1"/>
</dbReference>
<dbReference type="PANTHER" id="PTHR47267">
    <property type="match status" value="1"/>
</dbReference>
<reference evidence="7" key="1">
    <citation type="journal article" date="2019" name="Int. J. Syst. Evol. Microbiol.">
        <title>The Global Catalogue of Microorganisms (GCM) 10K type strain sequencing project: providing services to taxonomists for standard genome sequencing and annotation.</title>
        <authorList>
            <consortium name="The Broad Institute Genomics Platform"/>
            <consortium name="The Broad Institute Genome Sequencing Center for Infectious Disease"/>
            <person name="Wu L."/>
            <person name="Ma J."/>
        </authorList>
    </citation>
    <scope>NUCLEOTIDE SEQUENCE [LARGE SCALE GENOMIC DNA]</scope>
    <source>
        <strain evidence="7">CGMCC 1.10130</strain>
    </source>
</reference>
<comment type="caution">
    <text evidence="6">The sequence shown here is derived from an EMBL/GenBank/DDBJ whole genome shotgun (WGS) entry which is preliminary data.</text>
</comment>
<dbReference type="SUPFAM" id="SSF56784">
    <property type="entry name" value="HAD-like"/>
    <property type="match status" value="1"/>
</dbReference>
<sequence>MIKAVVSDLDGTLLNADHTVGEYTQRVLKELTQQGMKLILASGRPWADVEVIRQKLAMEIFLITCNGARVHDRQGHCIYRHDIPENLVTELLVFGSPAGAKINVYQDDLWWVAEENPSLLKFHADSGFSYKVTPHEQLPTEHIAKVFWIGDNEALKVLEQQLNDHFGDSLSIAFSLPICLEVMAGGVSKAQALDVVLQAKGLAFDQVIGFGDGLNDRLMLSAVGQAAIMANGADELKRALPDLPVIGSNTEEAVAKYLDQLFLQS</sequence>
<dbReference type="Gene3D" id="3.30.1240.10">
    <property type="match status" value="1"/>
</dbReference>
<dbReference type="AlphaFoldDB" id="A0A8J2U5P3"/>
<dbReference type="Proteomes" id="UP000619743">
    <property type="component" value="Unassembled WGS sequence"/>
</dbReference>
<dbReference type="EMBL" id="BMDX01000009">
    <property type="protein sequence ID" value="GGA78845.1"/>
    <property type="molecule type" value="Genomic_DNA"/>
</dbReference>
<dbReference type="CDD" id="cd07516">
    <property type="entry name" value="HAD_Pase"/>
    <property type="match status" value="1"/>
</dbReference>
<dbReference type="InterPro" id="IPR006379">
    <property type="entry name" value="HAD-SF_hydro_IIB"/>
</dbReference>
<accession>A0A8J2U5P3</accession>
<dbReference type="Gene3D" id="3.40.50.1000">
    <property type="entry name" value="HAD superfamily/HAD-like"/>
    <property type="match status" value="1"/>
</dbReference>
<comment type="cofactor">
    <cofactor evidence="1">
        <name>Mg(2+)</name>
        <dbReference type="ChEBI" id="CHEBI:18420"/>
    </cofactor>
</comment>
<dbReference type="OrthoDB" id="5498330at2"/>
<gene>
    <name evidence="6" type="ORF">GCM10011369_20990</name>
</gene>
<evidence type="ECO:0000256" key="5">
    <source>
        <dbReference type="ARBA" id="ARBA00034778"/>
    </source>
</evidence>
<protein>
    <submittedName>
        <fullName evidence="6">Haloacid dehalogenase</fullName>
    </submittedName>
</protein>
<name>A0A8J2U5P3_9GAMM</name>
<dbReference type="GO" id="GO:0016791">
    <property type="term" value="F:phosphatase activity"/>
    <property type="evidence" value="ECO:0007669"/>
    <property type="project" value="UniProtKB-ARBA"/>
</dbReference>
<evidence type="ECO:0000256" key="1">
    <source>
        <dbReference type="ARBA" id="ARBA00001946"/>
    </source>
</evidence>